<evidence type="ECO:0000256" key="8">
    <source>
        <dbReference type="SAM" id="MobiDB-lite"/>
    </source>
</evidence>
<dbReference type="RefSeq" id="WP_088756664.1">
    <property type="nucleotide sequence ID" value="NZ_NJGV01000022.1"/>
</dbReference>
<evidence type="ECO:0000313" key="10">
    <source>
        <dbReference type="Proteomes" id="UP000214747"/>
    </source>
</evidence>
<accession>A0A225SPF0</accession>
<comment type="catalytic activity">
    <reaction evidence="1 7">
        <text>L-glutamate = D-glutamate</text>
        <dbReference type="Rhea" id="RHEA:12813"/>
        <dbReference type="ChEBI" id="CHEBI:29985"/>
        <dbReference type="ChEBI" id="CHEBI:29986"/>
        <dbReference type="EC" id="5.1.1.3"/>
    </reaction>
</comment>
<dbReference type="PANTHER" id="PTHR21198">
    <property type="entry name" value="GLUTAMATE RACEMASE"/>
    <property type="match status" value="1"/>
</dbReference>
<dbReference type="InterPro" id="IPR001920">
    <property type="entry name" value="Asp/Glu_race"/>
</dbReference>
<evidence type="ECO:0000256" key="5">
    <source>
        <dbReference type="ARBA" id="ARBA00023235"/>
    </source>
</evidence>
<evidence type="ECO:0000256" key="2">
    <source>
        <dbReference type="ARBA" id="ARBA00013090"/>
    </source>
</evidence>
<keyword evidence="5 7" id="KW-0413">Isomerase</keyword>
<name>A0A225SPF0_9BURK</name>
<feature type="active site" description="Proton donor/acceptor" evidence="7">
    <location>
        <position position="97"/>
    </location>
</feature>
<evidence type="ECO:0000256" key="3">
    <source>
        <dbReference type="ARBA" id="ARBA00022960"/>
    </source>
</evidence>
<dbReference type="EMBL" id="NJGV01000022">
    <property type="protein sequence ID" value="OWY32857.1"/>
    <property type="molecule type" value="Genomic_DNA"/>
</dbReference>
<dbReference type="GO" id="GO:0071555">
    <property type="term" value="P:cell wall organization"/>
    <property type="evidence" value="ECO:0007669"/>
    <property type="project" value="UniProtKB-KW"/>
</dbReference>
<dbReference type="GO" id="GO:0008881">
    <property type="term" value="F:glutamate racemase activity"/>
    <property type="evidence" value="ECO:0007669"/>
    <property type="project" value="UniProtKB-UniRule"/>
</dbReference>
<keyword evidence="4 7" id="KW-0573">Peptidoglycan synthesis</keyword>
<dbReference type="FunFam" id="3.40.50.1860:FF:000001">
    <property type="entry name" value="Glutamate racemase"/>
    <property type="match status" value="1"/>
</dbReference>
<dbReference type="EC" id="5.1.1.3" evidence="2 7"/>
<keyword evidence="3 7" id="KW-0133">Cell shape</keyword>
<comment type="pathway">
    <text evidence="7">Cell wall biogenesis; peptidoglycan biosynthesis.</text>
</comment>
<dbReference type="SUPFAM" id="SSF53681">
    <property type="entry name" value="Aspartate/glutamate racemase"/>
    <property type="match status" value="2"/>
</dbReference>
<dbReference type="Gene3D" id="3.40.50.1860">
    <property type="match status" value="2"/>
</dbReference>
<feature type="binding site" evidence="7">
    <location>
        <begin position="66"/>
        <end position="67"/>
    </location>
    <ligand>
        <name>substrate</name>
    </ligand>
</feature>
<feature type="active site" description="Proton donor/acceptor" evidence="7">
    <location>
        <position position="210"/>
    </location>
</feature>
<dbReference type="InterPro" id="IPR018187">
    <property type="entry name" value="Asp/Glu_racemase_AS_1"/>
</dbReference>
<comment type="function">
    <text evidence="7">Provides the (R)-glutamate required for cell wall biosynthesis.</text>
</comment>
<dbReference type="UniPathway" id="UPA00219"/>
<comment type="similarity">
    <text evidence="7">Belongs to the aspartate/glutamate racemases family.</text>
</comment>
<comment type="caution">
    <text evidence="9">The sequence shown here is derived from an EMBL/GenBank/DDBJ whole genome shotgun (WGS) entry which is preliminary data.</text>
</comment>
<evidence type="ECO:0000256" key="4">
    <source>
        <dbReference type="ARBA" id="ARBA00022984"/>
    </source>
</evidence>
<feature type="binding site" evidence="7">
    <location>
        <begin position="34"/>
        <end position="35"/>
    </location>
    <ligand>
        <name>substrate</name>
    </ligand>
</feature>
<dbReference type="NCBIfam" id="TIGR00067">
    <property type="entry name" value="glut_race"/>
    <property type="match status" value="1"/>
</dbReference>
<dbReference type="Pfam" id="PF01177">
    <property type="entry name" value="Asp_Glu_race"/>
    <property type="match status" value="1"/>
</dbReference>
<keyword evidence="10" id="KW-1185">Reference proteome</keyword>
<evidence type="ECO:0000256" key="6">
    <source>
        <dbReference type="ARBA" id="ARBA00023316"/>
    </source>
</evidence>
<gene>
    <name evidence="7 9" type="primary">murI</name>
    <name evidence="9" type="ORF">CEJ45_19355</name>
</gene>
<dbReference type="PROSITE" id="PS00924">
    <property type="entry name" value="ASP_GLU_RACEMASE_2"/>
    <property type="match status" value="1"/>
</dbReference>
<reference evidence="9 10" key="1">
    <citation type="journal article" date="2010" name="Int. J. Syst. Evol. Microbiol.">
        <title>Reclassification of Herbaspirillum putei as a later heterotypic synonym of Herbaspirillum huttiense, with the description of H. huttiense subsp. huttiense subsp. nov. and H. huttiense subsp. putei subsp. nov., comb. nov., and description of Herbaspirillum aquaticum sp. nov.</title>
        <authorList>
            <person name="Dobritsa A.P."/>
            <person name="Reddy M.C."/>
            <person name="Samadpour M."/>
        </authorList>
    </citation>
    <scope>NUCLEOTIDE SEQUENCE [LARGE SCALE GENOMIC DNA]</scope>
    <source>
        <strain evidence="9 10">IEH 4430</strain>
    </source>
</reference>
<dbReference type="PANTHER" id="PTHR21198:SF2">
    <property type="entry name" value="GLUTAMATE RACEMASE"/>
    <property type="match status" value="1"/>
</dbReference>
<dbReference type="PROSITE" id="PS00923">
    <property type="entry name" value="ASP_GLU_RACEMASE_1"/>
    <property type="match status" value="1"/>
</dbReference>
<keyword evidence="6 7" id="KW-0961">Cell wall biogenesis/degradation</keyword>
<dbReference type="GO" id="GO:0008360">
    <property type="term" value="P:regulation of cell shape"/>
    <property type="evidence" value="ECO:0007669"/>
    <property type="project" value="UniProtKB-KW"/>
</dbReference>
<dbReference type="HAMAP" id="MF_00258">
    <property type="entry name" value="Glu_racemase"/>
    <property type="match status" value="1"/>
</dbReference>
<evidence type="ECO:0000256" key="1">
    <source>
        <dbReference type="ARBA" id="ARBA00001602"/>
    </source>
</evidence>
<dbReference type="InterPro" id="IPR033134">
    <property type="entry name" value="Asp/Glu_racemase_AS_2"/>
</dbReference>
<evidence type="ECO:0000256" key="7">
    <source>
        <dbReference type="HAMAP-Rule" id="MF_00258"/>
    </source>
</evidence>
<protein>
    <recommendedName>
        <fullName evidence="2 7">Glutamate racemase</fullName>
        <ecNumber evidence="2 7">5.1.1.3</ecNumber>
    </recommendedName>
</protein>
<feature type="binding site" evidence="7">
    <location>
        <begin position="211"/>
        <end position="212"/>
    </location>
    <ligand>
        <name>substrate</name>
    </ligand>
</feature>
<dbReference type="InterPro" id="IPR004391">
    <property type="entry name" value="Glu_race"/>
</dbReference>
<evidence type="ECO:0000313" key="9">
    <source>
        <dbReference type="EMBL" id="OWY32857.1"/>
    </source>
</evidence>
<dbReference type="InterPro" id="IPR015942">
    <property type="entry name" value="Asp/Glu/hydantoin_racemase"/>
</dbReference>
<dbReference type="Proteomes" id="UP000214747">
    <property type="component" value="Unassembled WGS sequence"/>
</dbReference>
<dbReference type="GO" id="GO:0009252">
    <property type="term" value="P:peptidoglycan biosynthetic process"/>
    <property type="evidence" value="ECO:0007669"/>
    <property type="project" value="UniProtKB-UniRule"/>
</dbReference>
<dbReference type="AlphaFoldDB" id="A0A225SPF0"/>
<sequence length="297" mass="31302">MNEAVKQVSAPSAAGSDSSTSMPAAANAAVGIFDSGIGGLSVLRHIHAALPREQLIYFADSGYAPYGDKTEAQIVERSLAIASFLLEQGVKALVVACNTATAAAIQAIRARWPQLVVVGIEPGLKPAAQQTRSGTVGVLATRSTLASQRFALLQQQMQAQYQVRYLPQACVGLVDLIEKGELFSPATVQLLERYLRPLLEQGADTLVLGCTHYPFVRPAIESVCQRLAGGVPDIIDTGQAVTRQLQRLLATEGLQAQAATGSLAGFTTASRSTLEQAFRGLLKLDPPVQALQPQAAG</sequence>
<feature type="region of interest" description="Disordered" evidence="8">
    <location>
        <begin position="1"/>
        <end position="20"/>
    </location>
</feature>
<feature type="binding site" evidence="7">
    <location>
        <begin position="98"/>
        <end position="99"/>
    </location>
    <ligand>
        <name>substrate</name>
    </ligand>
</feature>
<organism evidence="9 10">
    <name type="scientific">Herbaspirillum aquaticum</name>
    <dbReference type="NCBI Taxonomy" id="568783"/>
    <lineage>
        <taxon>Bacteria</taxon>
        <taxon>Pseudomonadati</taxon>
        <taxon>Pseudomonadota</taxon>
        <taxon>Betaproteobacteria</taxon>
        <taxon>Burkholderiales</taxon>
        <taxon>Oxalobacteraceae</taxon>
        <taxon>Herbaspirillum</taxon>
    </lineage>
</organism>
<proteinExistence type="inferred from homology"/>